<accession>A0A7R7ZT05</accession>
<dbReference type="EMBL" id="AP024423">
    <property type="protein sequence ID" value="BCR92209.1"/>
    <property type="molecule type" value="Genomic_DNA"/>
</dbReference>
<sequence length="306" mass="34774">MDPFQELRNEFSSTIRALQNEIESVKNEPKPLQRPKPCLPDPEKFNGQSLKFDTWLASMKAKLRIDAPAIGDAVAQFYYVYLNLESKVQALVLPQLSYAEDTNTWDYNTILDQLSLVYDNPNKVQEAEDYLLVLKQDSGESVAAYIAKFERILYEAKGKDWPDVTKISAFRKGLNPTLRGRLNQQLNLPKSYTDFLRVVQQLGSHSFSSNSTNVSHSQSHQSGSHTKSDPMDLSVININSLSAASTSLDERNRRRQQGSCVRCGSADHWVKDCSMKAHKESNKIWNQQMIARLEANRLDDLNDLDD</sequence>
<dbReference type="GeneID" id="66986558"/>
<dbReference type="Proteomes" id="UP000637239">
    <property type="component" value="Chromosome 8"/>
</dbReference>
<dbReference type="Gene3D" id="4.10.60.10">
    <property type="entry name" value="Zinc finger, CCHC-type"/>
    <property type="match status" value="1"/>
</dbReference>
<reference evidence="3" key="1">
    <citation type="submission" date="2021-01" db="EMBL/GenBank/DDBJ databases">
        <authorList>
            <consortium name="Aspergillus chevalieri M1 genome sequencing consortium"/>
            <person name="Kazuki M."/>
            <person name="Futagami T."/>
        </authorList>
    </citation>
    <scope>NUCLEOTIDE SEQUENCE</scope>
    <source>
        <strain evidence="3">M1</strain>
    </source>
</reference>
<gene>
    <name evidence="3" type="ORF">ACHE_80109A</name>
</gene>
<dbReference type="RefSeq" id="XP_043140722.1">
    <property type="nucleotide sequence ID" value="XM_043283444.1"/>
</dbReference>
<dbReference type="GO" id="GO:0008270">
    <property type="term" value="F:zinc ion binding"/>
    <property type="evidence" value="ECO:0007669"/>
    <property type="project" value="InterPro"/>
</dbReference>
<reference evidence="3" key="2">
    <citation type="submission" date="2021-02" db="EMBL/GenBank/DDBJ databases">
        <title>Aspergillus chevalieri M1 genome sequence.</title>
        <authorList>
            <person name="Kadooka C."/>
            <person name="Mori K."/>
            <person name="Futagami T."/>
        </authorList>
    </citation>
    <scope>NUCLEOTIDE SEQUENCE</scope>
    <source>
        <strain evidence="3">M1</strain>
    </source>
</reference>
<feature type="domain" description="Retrotransposon gag" evidence="2">
    <location>
        <begin position="104"/>
        <end position="176"/>
    </location>
</feature>
<dbReference type="SUPFAM" id="SSF57756">
    <property type="entry name" value="Retrovirus zinc finger-like domains"/>
    <property type="match status" value="1"/>
</dbReference>
<evidence type="ECO:0000259" key="2">
    <source>
        <dbReference type="Pfam" id="PF03732"/>
    </source>
</evidence>
<dbReference type="Pfam" id="PF03732">
    <property type="entry name" value="Retrotrans_gag"/>
    <property type="match status" value="1"/>
</dbReference>
<evidence type="ECO:0000313" key="3">
    <source>
        <dbReference type="EMBL" id="BCR92209.1"/>
    </source>
</evidence>
<feature type="region of interest" description="Disordered" evidence="1">
    <location>
        <begin position="207"/>
        <end position="231"/>
    </location>
</feature>
<dbReference type="InterPro" id="IPR036875">
    <property type="entry name" value="Znf_CCHC_sf"/>
</dbReference>
<dbReference type="AlphaFoldDB" id="A0A7R7ZT05"/>
<name>A0A7R7ZT05_ASPCH</name>
<dbReference type="InterPro" id="IPR005162">
    <property type="entry name" value="Retrotrans_gag_dom"/>
</dbReference>
<evidence type="ECO:0000256" key="1">
    <source>
        <dbReference type="SAM" id="MobiDB-lite"/>
    </source>
</evidence>
<dbReference type="KEGG" id="ache:ACHE_80109A"/>
<protein>
    <recommendedName>
        <fullName evidence="2">Retrotransposon gag domain-containing protein</fullName>
    </recommendedName>
</protein>
<feature type="compositionally biased region" description="Low complexity" evidence="1">
    <location>
        <begin position="207"/>
        <end position="225"/>
    </location>
</feature>
<proteinExistence type="predicted"/>
<evidence type="ECO:0000313" key="4">
    <source>
        <dbReference type="Proteomes" id="UP000637239"/>
    </source>
</evidence>
<organism evidence="3 4">
    <name type="scientific">Aspergillus chevalieri</name>
    <name type="common">Eurotium chevalieri</name>
    <dbReference type="NCBI Taxonomy" id="182096"/>
    <lineage>
        <taxon>Eukaryota</taxon>
        <taxon>Fungi</taxon>
        <taxon>Dikarya</taxon>
        <taxon>Ascomycota</taxon>
        <taxon>Pezizomycotina</taxon>
        <taxon>Eurotiomycetes</taxon>
        <taxon>Eurotiomycetidae</taxon>
        <taxon>Eurotiales</taxon>
        <taxon>Aspergillaceae</taxon>
        <taxon>Aspergillus</taxon>
        <taxon>Aspergillus subgen. Aspergillus</taxon>
    </lineage>
</organism>
<dbReference type="GO" id="GO:0003676">
    <property type="term" value="F:nucleic acid binding"/>
    <property type="evidence" value="ECO:0007669"/>
    <property type="project" value="InterPro"/>
</dbReference>
<keyword evidence="4" id="KW-1185">Reference proteome</keyword>